<feature type="compositionally biased region" description="Basic and acidic residues" evidence="2">
    <location>
        <begin position="234"/>
        <end position="243"/>
    </location>
</feature>
<evidence type="ECO:0000256" key="1">
    <source>
        <dbReference type="SAM" id="Coils"/>
    </source>
</evidence>
<dbReference type="AlphaFoldDB" id="A0AA36MQU1"/>
<reference evidence="3" key="1">
    <citation type="submission" date="2023-08" db="EMBL/GenBank/DDBJ databases">
        <authorList>
            <person name="Chen Y."/>
            <person name="Shah S."/>
            <person name="Dougan E. K."/>
            <person name="Thang M."/>
            <person name="Chan C."/>
        </authorList>
    </citation>
    <scope>NUCLEOTIDE SEQUENCE</scope>
</reference>
<accession>A0AA36MQU1</accession>
<dbReference type="EMBL" id="CAUJNA010000347">
    <property type="protein sequence ID" value="CAJ1375887.1"/>
    <property type="molecule type" value="Genomic_DNA"/>
</dbReference>
<keyword evidence="1" id="KW-0175">Coiled coil</keyword>
<evidence type="ECO:0000313" key="4">
    <source>
        <dbReference type="Proteomes" id="UP001178507"/>
    </source>
</evidence>
<keyword evidence="4" id="KW-1185">Reference proteome</keyword>
<evidence type="ECO:0008006" key="5">
    <source>
        <dbReference type="Google" id="ProtNLM"/>
    </source>
</evidence>
<comment type="caution">
    <text evidence="3">The sequence shown here is derived from an EMBL/GenBank/DDBJ whole genome shotgun (WGS) entry which is preliminary data.</text>
</comment>
<feature type="region of interest" description="Disordered" evidence="2">
    <location>
        <begin position="222"/>
        <end position="243"/>
    </location>
</feature>
<evidence type="ECO:0000256" key="2">
    <source>
        <dbReference type="SAM" id="MobiDB-lite"/>
    </source>
</evidence>
<dbReference type="Proteomes" id="UP001178507">
    <property type="component" value="Unassembled WGS sequence"/>
</dbReference>
<feature type="coiled-coil region" evidence="1">
    <location>
        <begin position="243"/>
        <end position="270"/>
    </location>
</feature>
<protein>
    <recommendedName>
        <fullName evidence="5">ParB/Sulfiredoxin domain-containing protein</fullName>
    </recommendedName>
</protein>
<name>A0AA36MQU1_9DINO</name>
<feature type="region of interest" description="Disordered" evidence="2">
    <location>
        <begin position="295"/>
        <end position="326"/>
    </location>
</feature>
<proteinExistence type="predicted"/>
<organism evidence="3 4">
    <name type="scientific">Effrenium voratum</name>
    <dbReference type="NCBI Taxonomy" id="2562239"/>
    <lineage>
        <taxon>Eukaryota</taxon>
        <taxon>Sar</taxon>
        <taxon>Alveolata</taxon>
        <taxon>Dinophyceae</taxon>
        <taxon>Suessiales</taxon>
        <taxon>Symbiodiniaceae</taxon>
        <taxon>Effrenium</taxon>
    </lineage>
</organism>
<gene>
    <name evidence="3" type="ORF">EVOR1521_LOCUS5069</name>
</gene>
<sequence length="648" mass="72662">MEPRDVTWFHCREGCEGYILALHCRDESIHDFQQAKQSCISILKVAKANDCALPEVKAIKKAAGLDLENCYGVQARGFKAAGFGSKKIRYTRAAFLALAVTAALRAGENSVKSGGCLHKIAQMVISSAEHCYSLQGVFRMEWNLIRRFRELSSMQAWLKPRTKKVQVKRMPRPASAPSVPFYRLSENVKAKTMPRPTAAKAKVQDWRRQKCKEEEGPFGAQAKALPAPKGKKACPSEKRPRPEERVEEAMKAWEQANARVEALRAQAAERQDCPVLQAALAMSLKDQSAAYDHFQRQLSKSTEPPVKKVKEELDDGEDSRSEAASDCPSLKLKRRVRLGGVAISGSSRRGSFLWKIVQAARRRLKKSIKEEGNSDDEPDNGRSESYVRKPRQVFILRRAQQDVKEWDPGAAYADVDQVLESWVHLLELRDARTLLWAHERISSCFRHGEHQGRPVASLVADLRNGLDSMDIMPLVGVEDERGTWVISGNRRLHALRTWALECEGEVLVRILVHKHGKDIPQSLFAKYVEASTSRTGGWPEVGGACGWQRSTASAKASPAAVQDQGPALPATFPQLQGRWEGNDATYVVFPFGCEWRCLRSKAGTVKCFSLSYRAGDVTWGFGRFKARLLDSKLLWLDEIGQIAFEWHR</sequence>
<evidence type="ECO:0000313" key="3">
    <source>
        <dbReference type="EMBL" id="CAJ1375887.1"/>
    </source>
</evidence>